<feature type="region of interest" description="Disordered" evidence="1">
    <location>
        <begin position="785"/>
        <end position="824"/>
    </location>
</feature>
<dbReference type="PANTHER" id="PTHR34837:SF1">
    <property type="entry name" value="LOW PROTEIN: ZINC FINGER CCCH DOMAIN PROTEIN"/>
    <property type="match status" value="1"/>
</dbReference>
<keyword evidence="3" id="KW-1185">Reference proteome</keyword>
<dbReference type="STRING" id="35608.A0A2U1PAP7"/>
<feature type="compositionally biased region" description="Polar residues" evidence="1">
    <location>
        <begin position="466"/>
        <end position="477"/>
    </location>
</feature>
<feature type="compositionally biased region" description="Basic and acidic residues" evidence="1">
    <location>
        <begin position="335"/>
        <end position="359"/>
    </location>
</feature>
<gene>
    <name evidence="2" type="ORF">CTI12_AA041200</name>
</gene>
<dbReference type="OrthoDB" id="1938945at2759"/>
<protein>
    <submittedName>
        <fullName evidence="2">Uncharacterized protein</fullName>
    </submittedName>
</protein>
<dbReference type="PANTHER" id="PTHR34837">
    <property type="entry name" value="OS05G0595500 PROTEIN"/>
    <property type="match status" value="1"/>
</dbReference>
<feature type="compositionally biased region" description="Basic and acidic residues" evidence="1">
    <location>
        <begin position="121"/>
        <end position="215"/>
    </location>
</feature>
<dbReference type="AlphaFoldDB" id="A0A2U1PAP7"/>
<feature type="compositionally biased region" description="Basic and acidic residues" evidence="1">
    <location>
        <begin position="78"/>
        <end position="114"/>
    </location>
</feature>
<dbReference type="EMBL" id="PKPP01001425">
    <property type="protein sequence ID" value="PWA82831.1"/>
    <property type="molecule type" value="Genomic_DNA"/>
</dbReference>
<feature type="compositionally biased region" description="Basic and acidic residues" evidence="1">
    <location>
        <begin position="797"/>
        <end position="820"/>
    </location>
</feature>
<comment type="caution">
    <text evidence="2">The sequence shown here is derived from an EMBL/GenBank/DDBJ whole genome shotgun (WGS) entry which is preliminary data.</text>
</comment>
<feature type="compositionally biased region" description="Basic and acidic residues" evidence="1">
    <location>
        <begin position="23"/>
        <end position="33"/>
    </location>
</feature>
<organism evidence="2 3">
    <name type="scientific">Artemisia annua</name>
    <name type="common">Sweet wormwood</name>
    <dbReference type="NCBI Taxonomy" id="35608"/>
    <lineage>
        <taxon>Eukaryota</taxon>
        <taxon>Viridiplantae</taxon>
        <taxon>Streptophyta</taxon>
        <taxon>Embryophyta</taxon>
        <taxon>Tracheophyta</taxon>
        <taxon>Spermatophyta</taxon>
        <taxon>Magnoliopsida</taxon>
        <taxon>eudicotyledons</taxon>
        <taxon>Gunneridae</taxon>
        <taxon>Pentapetalae</taxon>
        <taxon>asterids</taxon>
        <taxon>campanulids</taxon>
        <taxon>Asterales</taxon>
        <taxon>Asteraceae</taxon>
        <taxon>Asteroideae</taxon>
        <taxon>Anthemideae</taxon>
        <taxon>Artemisiinae</taxon>
        <taxon>Artemisia</taxon>
    </lineage>
</organism>
<feature type="compositionally biased region" description="Basic and acidic residues" evidence="1">
    <location>
        <begin position="744"/>
        <end position="754"/>
    </location>
</feature>
<feature type="compositionally biased region" description="Basic residues" evidence="1">
    <location>
        <begin position="1"/>
        <end position="12"/>
    </location>
</feature>
<feature type="compositionally biased region" description="Basic and acidic residues" evidence="1">
    <location>
        <begin position="222"/>
        <end position="249"/>
    </location>
</feature>
<proteinExistence type="predicted"/>
<sequence length="887" mass="101343">MPRSSRSKSHKHKDIDDNNNGDVEIRVSSEKRKLNNVSDNVNEVSVKRRKERGSGSDRWNGDEEKCEIVDIIDDVVVEESKSRSSRGEKRLEKETKSKSRDEEESRNIDLEKELKKRIKRRESYNDLKESDERILSSKSARADDIKQGEDKLGEIGERVSKSRDFKHRPEIEKDNKPHGDKHREDGERDRQREDKHREDGNRYKNERYREDADRDHRHKIWRPREDTDREKRARDPKRLKDDSDRKINNHGESSMYDDRSARYKDNKDRKRDNNSKEELTDYRTRNIKNQYSESEKRSTSDAKIDQISSERGRPASRRSSPDGKFYPSRDHHRVSKQEETKYRDYVHEERKSDKVPPRTLEKICQKDGNVIDGISLERHPRSDACSSPVVDICHISPSSTSNERRHSNRPDVRRNLDAEEIGSRSVRSKDAKEYSDNHLGIGSSEDDRSKINNHNRRPSGDHNMGRPQNNWNNYPNWSRSPLPNSGYIPFHPVPPPIFNPVMQQFMPPMFGRPPMNMNNGGMPFPGHGNPGVWGNQVRESIPPPLPLHGWEPNNLGFNGSHGFANWDHMRPQLNNQVWESNADMPSASQKTDHLVQGPTDEVLSGETEPQIENEENQPVVNTLEVMKVADQVSIAWKEDAAHISQFYLSKIDISKDLTEPELYDQCKSMLNSDLASVSDESDCKILFLEEGPEADSSNGASLYGPIDDSVFEKAMAFYTKQKEQSGATNQEGVFKGPESIAAPDQEKSSPVDDGKLVEEVLEDPVVVVKKEDDELQNQKFDIDPMSEDIVGNNNPEKSGETPEKMDMEVDHPIENQDKESTPPSVGVCEVKFKAKDISNDCNGSMELDKLGGGDSVLLLTNVSTTESVESASVNLSRIHHHSPESTH</sequence>
<feature type="region of interest" description="Disordered" evidence="1">
    <location>
        <begin position="77"/>
        <end position="359"/>
    </location>
</feature>
<evidence type="ECO:0000313" key="3">
    <source>
        <dbReference type="Proteomes" id="UP000245207"/>
    </source>
</evidence>
<feature type="compositionally biased region" description="Basic and acidic residues" evidence="1">
    <location>
        <begin position="293"/>
        <end position="313"/>
    </location>
</feature>
<reference evidence="2 3" key="1">
    <citation type="journal article" date="2018" name="Mol. Plant">
        <title>The genome of Artemisia annua provides insight into the evolution of Asteraceae family and artemisinin biosynthesis.</title>
        <authorList>
            <person name="Shen Q."/>
            <person name="Zhang L."/>
            <person name="Liao Z."/>
            <person name="Wang S."/>
            <person name="Yan T."/>
            <person name="Shi P."/>
            <person name="Liu M."/>
            <person name="Fu X."/>
            <person name="Pan Q."/>
            <person name="Wang Y."/>
            <person name="Lv Z."/>
            <person name="Lu X."/>
            <person name="Zhang F."/>
            <person name="Jiang W."/>
            <person name="Ma Y."/>
            <person name="Chen M."/>
            <person name="Hao X."/>
            <person name="Li L."/>
            <person name="Tang Y."/>
            <person name="Lv G."/>
            <person name="Zhou Y."/>
            <person name="Sun X."/>
            <person name="Brodelius P.E."/>
            <person name="Rose J.K.C."/>
            <person name="Tang K."/>
        </authorList>
    </citation>
    <scope>NUCLEOTIDE SEQUENCE [LARGE SCALE GENOMIC DNA]</scope>
    <source>
        <strain evidence="3">cv. Huhao1</strain>
        <tissue evidence="2">Leaf</tissue>
    </source>
</reference>
<name>A0A2U1PAP7_ARTAN</name>
<feature type="region of interest" description="Disordered" evidence="1">
    <location>
        <begin position="1"/>
        <end position="63"/>
    </location>
</feature>
<feature type="compositionally biased region" description="Basic and acidic residues" evidence="1">
    <location>
        <begin position="52"/>
        <end position="63"/>
    </location>
</feature>
<feature type="compositionally biased region" description="Basic and acidic residues" evidence="1">
    <location>
        <begin position="402"/>
        <end position="417"/>
    </location>
</feature>
<feature type="compositionally biased region" description="Basic and acidic residues" evidence="1">
    <location>
        <begin position="427"/>
        <end position="436"/>
    </location>
</feature>
<feature type="compositionally biased region" description="Low complexity" evidence="1">
    <location>
        <begin position="35"/>
        <end position="44"/>
    </location>
</feature>
<feature type="compositionally biased region" description="Basic and acidic residues" evidence="1">
    <location>
        <begin position="256"/>
        <end position="284"/>
    </location>
</feature>
<dbReference type="Proteomes" id="UP000245207">
    <property type="component" value="Unassembled WGS sequence"/>
</dbReference>
<evidence type="ECO:0000313" key="2">
    <source>
        <dbReference type="EMBL" id="PWA82831.1"/>
    </source>
</evidence>
<accession>A0A2U1PAP7</accession>
<evidence type="ECO:0000256" key="1">
    <source>
        <dbReference type="SAM" id="MobiDB-lite"/>
    </source>
</evidence>
<feature type="region of interest" description="Disordered" evidence="1">
    <location>
        <begin position="722"/>
        <end position="754"/>
    </location>
</feature>
<feature type="region of interest" description="Disordered" evidence="1">
    <location>
        <begin position="394"/>
        <end position="477"/>
    </location>
</feature>
<feature type="region of interest" description="Disordered" evidence="1">
    <location>
        <begin position="866"/>
        <end position="887"/>
    </location>
</feature>